<dbReference type="SUPFAM" id="SSF55874">
    <property type="entry name" value="ATPase domain of HSP90 chaperone/DNA topoisomerase II/histidine kinase"/>
    <property type="match status" value="1"/>
</dbReference>
<dbReference type="InterPro" id="IPR004358">
    <property type="entry name" value="Sig_transdc_His_kin-like_C"/>
</dbReference>
<dbReference type="Pfam" id="PF07695">
    <property type="entry name" value="7TMR-DISM_7TM"/>
    <property type="match status" value="1"/>
</dbReference>
<feature type="transmembrane region" description="Helical" evidence="14">
    <location>
        <begin position="208"/>
        <end position="227"/>
    </location>
</feature>
<dbReference type="InterPro" id="IPR003594">
    <property type="entry name" value="HATPase_dom"/>
</dbReference>
<dbReference type="CDD" id="cd16922">
    <property type="entry name" value="HATPase_EvgS-ArcB-TorS-like"/>
    <property type="match status" value="1"/>
</dbReference>
<keyword evidence="10" id="KW-0902">Two-component regulatory system</keyword>
<comment type="caution">
    <text evidence="18">The sequence shown here is derived from an EMBL/GenBank/DDBJ whole genome shotgun (WGS) entry which is preliminary data.</text>
</comment>
<keyword evidence="19" id="KW-1185">Reference proteome</keyword>
<feature type="modified residue" description="4-aspartylphosphate" evidence="13">
    <location>
        <position position="862"/>
    </location>
</feature>
<dbReference type="Gene3D" id="1.10.287.130">
    <property type="match status" value="1"/>
</dbReference>
<feature type="modified residue" description="4-aspartylphosphate" evidence="13">
    <location>
        <position position="719"/>
    </location>
</feature>
<evidence type="ECO:0000256" key="11">
    <source>
        <dbReference type="ARBA" id="ARBA00023136"/>
    </source>
</evidence>
<evidence type="ECO:0000256" key="1">
    <source>
        <dbReference type="ARBA" id="ARBA00000085"/>
    </source>
</evidence>
<dbReference type="CDD" id="cd00082">
    <property type="entry name" value="HisKA"/>
    <property type="match status" value="1"/>
</dbReference>
<dbReference type="PROSITE" id="PS50109">
    <property type="entry name" value="HIS_KIN"/>
    <property type="match status" value="1"/>
</dbReference>
<dbReference type="Pfam" id="PF01627">
    <property type="entry name" value="Hpt"/>
    <property type="match status" value="1"/>
</dbReference>
<gene>
    <name evidence="18" type="ORF">QM524_09065</name>
</gene>
<dbReference type="Gene3D" id="1.20.120.160">
    <property type="entry name" value="HPT domain"/>
    <property type="match status" value="1"/>
</dbReference>
<comment type="subcellular location">
    <subcellularLocation>
        <location evidence="2">Cell membrane</location>
        <topology evidence="2">Multi-pass membrane protein</topology>
    </subcellularLocation>
</comment>
<dbReference type="SMART" id="SM00448">
    <property type="entry name" value="REC"/>
    <property type="match status" value="2"/>
</dbReference>
<name>A0ABT6Y754_9BACT</name>
<evidence type="ECO:0000256" key="5">
    <source>
        <dbReference type="ARBA" id="ARBA00022553"/>
    </source>
</evidence>
<evidence type="ECO:0000256" key="6">
    <source>
        <dbReference type="ARBA" id="ARBA00022692"/>
    </source>
</evidence>
<dbReference type="Proteomes" id="UP001236507">
    <property type="component" value="Unassembled WGS sequence"/>
</dbReference>
<keyword evidence="6 14" id="KW-0812">Transmembrane</keyword>
<dbReference type="PANTHER" id="PTHR45339:SF1">
    <property type="entry name" value="HYBRID SIGNAL TRANSDUCTION HISTIDINE KINASE J"/>
    <property type="match status" value="1"/>
</dbReference>
<keyword evidence="9 14" id="KW-1133">Transmembrane helix</keyword>
<dbReference type="PROSITE" id="PS50110">
    <property type="entry name" value="RESPONSE_REGULATORY"/>
    <property type="match status" value="2"/>
</dbReference>
<dbReference type="SUPFAM" id="SSF47384">
    <property type="entry name" value="Homodimeric domain of signal transducing histidine kinase"/>
    <property type="match status" value="1"/>
</dbReference>
<dbReference type="InterPro" id="IPR036641">
    <property type="entry name" value="HPT_dom_sf"/>
</dbReference>
<dbReference type="SUPFAM" id="SSF47226">
    <property type="entry name" value="Histidine-containing phosphotransfer domain, HPT domain"/>
    <property type="match status" value="1"/>
</dbReference>
<feature type="domain" description="Histidine kinase" evidence="15">
    <location>
        <begin position="431"/>
        <end position="653"/>
    </location>
</feature>
<dbReference type="PRINTS" id="PR00344">
    <property type="entry name" value="BCTRLSENSOR"/>
</dbReference>
<evidence type="ECO:0000256" key="8">
    <source>
        <dbReference type="ARBA" id="ARBA00022840"/>
    </source>
</evidence>
<evidence type="ECO:0000256" key="10">
    <source>
        <dbReference type="ARBA" id="ARBA00023012"/>
    </source>
</evidence>
<feature type="domain" description="Response regulatory" evidence="16">
    <location>
        <begin position="669"/>
        <end position="789"/>
    </location>
</feature>
<proteinExistence type="predicted"/>
<reference evidence="18 19" key="1">
    <citation type="submission" date="2023-05" db="EMBL/GenBank/DDBJ databases">
        <title>Novel species of genus Flectobacillus isolated from stream in China.</title>
        <authorList>
            <person name="Lu H."/>
        </authorList>
    </citation>
    <scope>NUCLEOTIDE SEQUENCE [LARGE SCALE GENOMIC DNA]</scope>
    <source>
        <strain evidence="18 19">KCTC 42575</strain>
    </source>
</reference>
<sequence>MRFLSGTTKHIHLLRRLVLIISLLTTFDTVYATNSGQIDLRSVNLEEHAPISLDGEWAFYWEKLFTLQQVQQHQPDYFIHFTKVWNKVPQLKETAKAYGYATYHLRLLIDAKKTPVLAFSIPSIYTSYRFWVNNTELAHNGIVAKDKDHYKPQWLPQVQSFAVQKDTLDLVIQIANFDHYKGGASRPIKIGAPSRVYHERELELASDMLLTGILVMGGLLFFGLYLMGQHEKEVLYFGIFCLLFVYRVIGVDNLYFFHYLFPSLDWHLTIHLEYGAMFLSIFIYSLFLRKLYPYETDGLFIYFMAGVSLAFFIMMLAAPVHVFTYSANLFYYLVLVFVGYNFLTVIRAYINKRQGTIYAMLSMVFFGLAISLSILGHYQIINYYPIYFSMGYLGFIFFQNLILTYRFAFSLRNSKELAEQGARAKSEFLANMSHEIRTPLNGIIGFTDLLMKTKLEETQRKYMSTVSQSAHSLLDIINDILDFSKIEAGKLELSIEKTDIFDLGNQIISMIAFQADSKKLEVLLNISHDIPRFVWTDPVRLRQILVNLLGNAVKFTAQGEVELKIEASQSYNEGEWHLKFSVRDTGIGIDEANQAKIFNAFSQEDESTTRRFGGTGLGLTISNKLLGLMKSTLQLKSKKGLSSTFYFEITVKAEEGDPLQWDNLEKLQKVLIVDDNANNRHILKEMLAIKSIASDEAENGIQALDFMKEGRQYDLVLMDYHMPYMDGLESIKHIRKLPDYTADKQDILLLCSSSDNQEIIDACRTYSVKQRLMKPIGLNTLFNALSQLDSLHAGENLILEAPQWLSAEKVNIMIVEDNPVNMMLARTIVKGLLPQAKLLEAENGKVAVDLFKLNWVDIILMDVQMPIMSGYEATRLIREHENGKTKTPIIALTAGTVKGERDKCLEAGMNDYITKPIVKGALEKALQEWLNLEPHLAPITVVEDRVSSTNEKIHFNKEDLSHRLGNDTTFMSQLLEIADRQLQEFLVELHELFAKQNLNGIKSLAHKLKGTALSSGFDELAHLAEKLEKREEFDHDYFEQLIKELEQEVLITRGIIAKEM</sequence>
<evidence type="ECO:0000256" key="9">
    <source>
        <dbReference type="ARBA" id="ARBA00022989"/>
    </source>
</evidence>
<feature type="transmembrane region" description="Helical" evidence="14">
    <location>
        <begin position="357"/>
        <end position="380"/>
    </location>
</feature>
<dbReference type="PROSITE" id="PS50894">
    <property type="entry name" value="HPT"/>
    <property type="match status" value="1"/>
</dbReference>
<keyword evidence="8" id="KW-0067">ATP-binding</keyword>
<dbReference type="SUPFAM" id="SSF52172">
    <property type="entry name" value="CheY-like"/>
    <property type="match status" value="2"/>
</dbReference>
<dbReference type="EC" id="2.7.13.3" evidence="3"/>
<dbReference type="PANTHER" id="PTHR45339">
    <property type="entry name" value="HYBRID SIGNAL TRANSDUCTION HISTIDINE KINASE J"/>
    <property type="match status" value="1"/>
</dbReference>
<dbReference type="InterPro" id="IPR001789">
    <property type="entry name" value="Sig_transdc_resp-reg_receiver"/>
</dbReference>
<evidence type="ECO:0000313" key="19">
    <source>
        <dbReference type="Proteomes" id="UP001236507"/>
    </source>
</evidence>
<evidence type="ECO:0000256" key="13">
    <source>
        <dbReference type="PROSITE-ProRule" id="PRU00169"/>
    </source>
</evidence>
<keyword evidence="7" id="KW-0547">Nucleotide-binding</keyword>
<dbReference type="SMART" id="SM00387">
    <property type="entry name" value="HATPase_c"/>
    <property type="match status" value="1"/>
</dbReference>
<dbReference type="Pfam" id="PF00512">
    <property type="entry name" value="HisKA"/>
    <property type="match status" value="1"/>
</dbReference>
<dbReference type="InterPro" id="IPR036097">
    <property type="entry name" value="HisK_dim/P_sf"/>
</dbReference>
<organism evidence="18 19">
    <name type="scientific">Flectobacillus roseus</name>
    <dbReference type="NCBI Taxonomy" id="502259"/>
    <lineage>
        <taxon>Bacteria</taxon>
        <taxon>Pseudomonadati</taxon>
        <taxon>Bacteroidota</taxon>
        <taxon>Cytophagia</taxon>
        <taxon>Cytophagales</taxon>
        <taxon>Flectobacillaceae</taxon>
        <taxon>Flectobacillus</taxon>
    </lineage>
</organism>
<evidence type="ECO:0000256" key="3">
    <source>
        <dbReference type="ARBA" id="ARBA00012438"/>
    </source>
</evidence>
<evidence type="ECO:0000259" key="16">
    <source>
        <dbReference type="PROSITE" id="PS50110"/>
    </source>
</evidence>
<feature type="domain" description="HPt" evidence="17">
    <location>
        <begin position="967"/>
        <end position="1060"/>
    </location>
</feature>
<feature type="transmembrane region" description="Helical" evidence="14">
    <location>
        <begin position="268"/>
        <end position="287"/>
    </location>
</feature>
<dbReference type="InterPro" id="IPR003661">
    <property type="entry name" value="HisK_dim/P_dom"/>
</dbReference>
<dbReference type="InterPro" id="IPR005467">
    <property type="entry name" value="His_kinase_dom"/>
</dbReference>
<dbReference type="SMART" id="SM00388">
    <property type="entry name" value="HisKA"/>
    <property type="match status" value="1"/>
</dbReference>
<dbReference type="CDD" id="cd00088">
    <property type="entry name" value="HPT"/>
    <property type="match status" value="1"/>
</dbReference>
<dbReference type="InterPro" id="IPR036890">
    <property type="entry name" value="HATPase_C_sf"/>
</dbReference>
<dbReference type="Pfam" id="PF00072">
    <property type="entry name" value="Response_reg"/>
    <property type="match status" value="2"/>
</dbReference>
<feature type="modified residue" description="Phosphohistidine" evidence="12">
    <location>
        <position position="1006"/>
    </location>
</feature>
<feature type="domain" description="Response regulatory" evidence="16">
    <location>
        <begin position="811"/>
        <end position="930"/>
    </location>
</feature>
<comment type="catalytic activity">
    <reaction evidence="1">
        <text>ATP + protein L-histidine = ADP + protein N-phospho-L-histidine.</text>
        <dbReference type="EC" id="2.7.13.3"/>
    </reaction>
</comment>
<accession>A0ABT6Y754</accession>
<evidence type="ECO:0000256" key="4">
    <source>
        <dbReference type="ARBA" id="ARBA00022475"/>
    </source>
</evidence>
<feature type="transmembrane region" description="Helical" evidence="14">
    <location>
        <begin position="234"/>
        <end position="256"/>
    </location>
</feature>
<keyword evidence="11 14" id="KW-0472">Membrane</keyword>
<dbReference type="InterPro" id="IPR011623">
    <property type="entry name" value="7TMR_DISM_rcpt_extracell_dom1"/>
</dbReference>
<dbReference type="CDD" id="cd17546">
    <property type="entry name" value="REC_hyHK_CKI1_RcsC-like"/>
    <property type="match status" value="2"/>
</dbReference>
<evidence type="ECO:0000256" key="12">
    <source>
        <dbReference type="PROSITE-ProRule" id="PRU00110"/>
    </source>
</evidence>
<feature type="transmembrane region" description="Helical" evidence="14">
    <location>
        <begin position="299"/>
        <end position="323"/>
    </location>
</feature>
<feature type="transmembrane region" description="Helical" evidence="14">
    <location>
        <begin position="329"/>
        <end position="350"/>
    </location>
</feature>
<evidence type="ECO:0000256" key="14">
    <source>
        <dbReference type="SAM" id="Phobius"/>
    </source>
</evidence>
<dbReference type="EMBL" id="JASHIF010000007">
    <property type="protein sequence ID" value="MDI9859356.1"/>
    <property type="molecule type" value="Genomic_DNA"/>
</dbReference>
<dbReference type="InterPro" id="IPR011006">
    <property type="entry name" value="CheY-like_superfamily"/>
</dbReference>
<evidence type="ECO:0000259" key="15">
    <source>
        <dbReference type="PROSITE" id="PS50109"/>
    </source>
</evidence>
<protein>
    <recommendedName>
        <fullName evidence="3">histidine kinase</fullName>
        <ecNumber evidence="3">2.7.13.3</ecNumber>
    </recommendedName>
</protein>
<evidence type="ECO:0000256" key="7">
    <source>
        <dbReference type="ARBA" id="ARBA00022741"/>
    </source>
</evidence>
<dbReference type="InterPro" id="IPR008207">
    <property type="entry name" value="Sig_transdc_His_kin_Hpt_dom"/>
</dbReference>
<keyword evidence="4" id="KW-1003">Cell membrane</keyword>
<evidence type="ECO:0000256" key="2">
    <source>
        <dbReference type="ARBA" id="ARBA00004651"/>
    </source>
</evidence>
<evidence type="ECO:0000313" key="18">
    <source>
        <dbReference type="EMBL" id="MDI9859356.1"/>
    </source>
</evidence>
<dbReference type="Pfam" id="PF02518">
    <property type="entry name" value="HATPase_c"/>
    <property type="match status" value="1"/>
</dbReference>
<evidence type="ECO:0000259" key="17">
    <source>
        <dbReference type="PROSITE" id="PS50894"/>
    </source>
</evidence>
<dbReference type="RefSeq" id="WP_283344312.1">
    <property type="nucleotide sequence ID" value="NZ_JASHIF010000007.1"/>
</dbReference>
<dbReference type="Gene3D" id="3.40.50.2300">
    <property type="match status" value="2"/>
</dbReference>
<dbReference type="Gene3D" id="3.30.565.10">
    <property type="entry name" value="Histidine kinase-like ATPase, C-terminal domain"/>
    <property type="match status" value="1"/>
</dbReference>
<keyword evidence="5 13" id="KW-0597">Phosphoprotein</keyword>